<sequence length="367" mass="41913">MKSTAKGSKKFWNFSPAFLGANLLVALVISLGSFAKCIATGEGYRDLTREILISFVMSSTLSYGGFLMEDYFDRTISWIQYPVKRLILECLCYFLYVFCTSIVIIFLFQFFVTETFTLNNIPWNRLVSWTGFPMKISFVILFILISRSFLMEWRTAAIESEQLKTERFAQQYQSLKDQLNPHFLFNSLNVLSNLVYENPDTAAKFIRQLSGIYRYVLEVQQEELVTLKQELGFAENFLSLQKIRFEESLQYRIQVDGNAAGSLPPLSLQLLLENAIKHNVASMEMPLRIDIELVNDQLIVKNNLQPKSSLPDDSTGVGLANISKRYALLSEDRISVSNDGGYFVVTLPLLKVQEQATPASVKYVYTK</sequence>
<gene>
    <name evidence="3" type="ORF">LXM26_21085</name>
</gene>
<feature type="transmembrane region" description="Helical" evidence="1">
    <location>
        <begin position="51"/>
        <end position="72"/>
    </location>
</feature>
<proteinExistence type="predicted"/>
<keyword evidence="1" id="KW-1133">Transmembrane helix</keyword>
<keyword evidence="4" id="KW-1185">Reference proteome</keyword>
<evidence type="ECO:0000256" key="1">
    <source>
        <dbReference type="SAM" id="Phobius"/>
    </source>
</evidence>
<feature type="transmembrane region" description="Helical" evidence="1">
    <location>
        <begin position="93"/>
        <end position="112"/>
    </location>
</feature>
<comment type="caution">
    <text evidence="3">The sequence shown here is derived from an EMBL/GenBank/DDBJ whole genome shotgun (WGS) entry which is preliminary data.</text>
</comment>
<name>A0A9X1PPF9_9BACT</name>
<organism evidence="3 4">
    <name type="scientific">Dyadobacter chenwenxiniae</name>
    <dbReference type="NCBI Taxonomy" id="2906456"/>
    <lineage>
        <taxon>Bacteria</taxon>
        <taxon>Pseudomonadati</taxon>
        <taxon>Bacteroidota</taxon>
        <taxon>Cytophagia</taxon>
        <taxon>Cytophagales</taxon>
        <taxon>Spirosomataceae</taxon>
        <taxon>Dyadobacter</taxon>
    </lineage>
</organism>
<evidence type="ECO:0000313" key="4">
    <source>
        <dbReference type="Proteomes" id="UP001139000"/>
    </source>
</evidence>
<dbReference type="AlphaFoldDB" id="A0A9X1PPF9"/>
<feature type="domain" description="Signal transduction histidine kinase internal region" evidence="2">
    <location>
        <begin position="171"/>
        <end position="249"/>
    </location>
</feature>
<protein>
    <submittedName>
        <fullName evidence="3">Sensor histidine kinase</fullName>
    </submittedName>
</protein>
<dbReference type="Pfam" id="PF06580">
    <property type="entry name" value="His_kinase"/>
    <property type="match status" value="1"/>
</dbReference>
<dbReference type="PANTHER" id="PTHR34220">
    <property type="entry name" value="SENSOR HISTIDINE KINASE YPDA"/>
    <property type="match status" value="1"/>
</dbReference>
<accession>A0A9X1PPF9</accession>
<feature type="transmembrane region" description="Helical" evidence="1">
    <location>
        <begin position="132"/>
        <end position="150"/>
    </location>
</feature>
<evidence type="ECO:0000259" key="2">
    <source>
        <dbReference type="Pfam" id="PF06580"/>
    </source>
</evidence>
<keyword evidence="3" id="KW-0808">Transferase</keyword>
<keyword evidence="1" id="KW-0472">Membrane</keyword>
<reference evidence="3" key="1">
    <citation type="submission" date="2021-12" db="EMBL/GenBank/DDBJ databases">
        <title>Novel species in genus Dyadobacter.</title>
        <authorList>
            <person name="Ma C."/>
        </authorList>
    </citation>
    <scope>NUCLEOTIDE SEQUENCE</scope>
    <source>
        <strain evidence="3">LJ419</strain>
    </source>
</reference>
<evidence type="ECO:0000313" key="3">
    <source>
        <dbReference type="EMBL" id="MCF0064024.1"/>
    </source>
</evidence>
<dbReference type="EMBL" id="JAJTTC010000006">
    <property type="protein sequence ID" value="MCF0064024.1"/>
    <property type="molecule type" value="Genomic_DNA"/>
</dbReference>
<dbReference type="GO" id="GO:0016020">
    <property type="term" value="C:membrane"/>
    <property type="evidence" value="ECO:0007669"/>
    <property type="project" value="InterPro"/>
</dbReference>
<dbReference type="Gene3D" id="3.30.565.10">
    <property type="entry name" value="Histidine kinase-like ATPase, C-terminal domain"/>
    <property type="match status" value="1"/>
</dbReference>
<keyword evidence="3" id="KW-0418">Kinase</keyword>
<dbReference type="InterPro" id="IPR050640">
    <property type="entry name" value="Bact_2-comp_sensor_kinase"/>
</dbReference>
<dbReference type="PANTHER" id="PTHR34220:SF7">
    <property type="entry name" value="SENSOR HISTIDINE KINASE YPDA"/>
    <property type="match status" value="1"/>
</dbReference>
<keyword evidence="1" id="KW-0812">Transmembrane</keyword>
<dbReference type="GO" id="GO:0000155">
    <property type="term" value="F:phosphorelay sensor kinase activity"/>
    <property type="evidence" value="ECO:0007669"/>
    <property type="project" value="InterPro"/>
</dbReference>
<dbReference type="RefSeq" id="WP_234656952.1">
    <property type="nucleotide sequence ID" value="NZ_CP094997.1"/>
</dbReference>
<dbReference type="Proteomes" id="UP001139000">
    <property type="component" value="Unassembled WGS sequence"/>
</dbReference>
<dbReference type="InterPro" id="IPR036890">
    <property type="entry name" value="HATPase_C_sf"/>
</dbReference>
<dbReference type="InterPro" id="IPR010559">
    <property type="entry name" value="Sig_transdc_His_kin_internal"/>
</dbReference>